<reference evidence="1 2" key="1">
    <citation type="submission" date="2020-10" db="EMBL/GenBank/DDBJ databases">
        <title>Sequencing the genomes of 1000 actinobacteria strains.</title>
        <authorList>
            <person name="Klenk H.-P."/>
        </authorList>
    </citation>
    <scope>NUCLEOTIDE SEQUENCE [LARGE SCALE GENOMIC DNA]</scope>
    <source>
        <strain evidence="1 2">DSM 7307</strain>
    </source>
</reference>
<keyword evidence="2" id="KW-1185">Reference proteome</keyword>
<evidence type="ECO:0008006" key="3">
    <source>
        <dbReference type="Google" id="ProtNLM"/>
    </source>
</evidence>
<accession>A0ABR9J1M7</accession>
<organism evidence="1 2">
    <name type="scientific">Rhizobium viscosum</name>
    <name type="common">Arthrobacter viscosus</name>
    <dbReference type="NCBI Taxonomy" id="1673"/>
    <lineage>
        <taxon>Bacteria</taxon>
        <taxon>Pseudomonadati</taxon>
        <taxon>Pseudomonadota</taxon>
        <taxon>Alphaproteobacteria</taxon>
        <taxon>Hyphomicrobiales</taxon>
        <taxon>Rhizobiaceae</taxon>
        <taxon>Rhizobium/Agrobacterium group</taxon>
        <taxon>Rhizobium</taxon>
    </lineage>
</organism>
<evidence type="ECO:0000313" key="2">
    <source>
        <dbReference type="Proteomes" id="UP000620262"/>
    </source>
</evidence>
<name>A0ABR9J1M7_RHIVS</name>
<dbReference type="EMBL" id="JADBEC010000003">
    <property type="protein sequence ID" value="MBE1509342.1"/>
    <property type="molecule type" value="Genomic_DNA"/>
</dbReference>
<dbReference type="Proteomes" id="UP000620262">
    <property type="component" value="Unassembled WGS sequence"/>
</dbReference>
<comment type="caution">
    <text evidence="1">The sequence shown here is derived from an EMBL/GenBank/DDBJ whole genome shotgun (WGS) entry which is preliminary data.</text>
</comment>
<gene>
    <name evidence="1" type="ORF">H4W29_006589</name>
</gene>
<proteinExistence type="predicted"/>
<protein>
    <recommendedName>
        <fullName evidence="3">Rap1a immunity protein domain-containing protein</fullName>
    </recommendedName>
</protein>
<sequence>MVGITRLGHSVGWNICLPPGTTPIVIGEMLCHFLQENPGVRSAEGDDLVMTVVTRSYGCR</sequence>
<evidence type="ECO:0000313" key="1">
    <source>
        <dbReference type="EMBL" id="MBE1509342.1"/>
    </source>
</evidence>